<dbReference type="RefSeq" id="WP_085751213.1">
    <property type="nucleotide sequence ID" value="NZ_BSPR01000007.1"/>
</dbReference>
<dbReference type="InterPro" id="IPR037066">
    <property type="entry name" value="Plug_dom_sf"/>
</dbReference>
<dbReference type="PROSITE" id="PS52016">
    <property type="entry name" value="TONB_DEPENDENT_REC_3"/>
    <property type="match status" value="1"/>
</dbReference>
<dbReference type="SUPFAM" id="SSF56935">
    <property type="entry name" value="Porins"/>
    <property type="match status" value="1"/>
</dbReference>
<keyword evidence="4 10" id="KW-1134">Transmembrane beta strand</keyword>
<dbReference type="Gene3D" id="2.40.170.20">
    <property type="entry name" value="TonB-dependent receptor, beta-barrel domain"/>
    <property type="match status" value="1"/>
</dbReference>
<evidence type="ECO:0000256" key="1">
    <source>
        <dbReference type="ARBA" id="ARBA00004571"/>
    </source>
</evidence>
<evidence type="ECO:0000256" key="9">
    <source>
        <dbReference type="ARBA" id="ARBA00023237"/>
    </source>
</evidence>
<comment type="subcellular location">
    <subcellularLocation>
        <location evidence="1 10">Cell outer membrane</location>
        <topology evidence="1 10">Multi-pass membrane protein</topology>
    </subcellularLocation>
</comment>
<evidence type="ECO:0000256" key="5">
    <source>
        <dbReference type="ARBA" id="ARBA00022692"/>
    </source>
</evidence>
<dbReference type="Gene3D" id="2.170.130.10">
    <property type="entry name" value="TonB-dependent receptor, plug domain"/>
    <property type="match status" value="1"/>
</dbReference>
<evidence type="ECO:0000256" key="10">
    <source>
        <dbReference type="PROSITE-ProRule" id="PRU01360"/>
    </source>
</evidence>
<dbReference type="Proteomes" id="UP000193427">
    <property type="component" value="Chromosome"/>
</dbReference>
<dbReference type="PANTHER" id="PTHR47234:SF2">
    <property type="entry name" value="TONB-DEPENDENT RECEPTOR"/>
    <property type="match status" value="1"/>
</dbReference>
<proteinExistence type="inferred from homology"/>
<protein>
    <submittedName>
        <fullName evidence="12">Uncharacterized protein</fullName>
    </submittedName>
</protein>
<keyword evidence="3 10" id="KW-0813">Transport</keyword>
<evidence type="ECO:0000256" key="7">
    <source>
        <dbReference type="ARBA" id="ARBA00023136"/>
    </source>
</evidence>
<dbReference type="InterPro" id="IPR000531">
    <property type="entry name" value="Beta-barrel_TonB"/>
</dbReference>
<dbReference type="PANTHER" id="PTHR47234">
    <property type="match status" value="1"/>
</dbReference>
<dbReference type="EMBL" id="CP015118">
    <property type="protein sequence ID" value="ARN20936.1"/>
    <property type="molecule type" value="Genomic_DNA"/>
</dbReference>
<keyword evidence="7 10" id="KW-0472">Membrane</keyword>
<reference evidence="12 13" key="1">
    <citation type="submission" date="2016-04" db="EMBL/GenBank/DDBJ databases">
        <title>Complete genome sequence of natural rubber-degrading, novel Gram-negative bacterium, Rhizobacter gummiphilus strain NS21.</title>
        <authorList>
            <person name="Tabata M."/>
            <person name="Kasai D."/>
            <person name="Fukuda M."/>
        </authorList>
    </citation>
    <scope>NUCLEOTIDE SEQUENCE [LARGE SCALE GENOMIC DNA]</scope>
    <source>
        <strain evidence="12 13">NS21</strain>
    </source>
</reference>
<evidence type="ECO:0000256" key="4">
    <source>
        <dbReference type="ARBA" id="ARBA00022452"/>
    </source>
</evidence>
<dbReference type="KEGG" id="rgu:A4W93_14085"/>
<keyword evidence="5 10" id="KW-0812">Transmembrane</keyword>
<keyword evidence="8" id="KW-0675">Receptor</keyword>
<dbReference type="InterPro" id="IPR012910">
    <property type="entry name" value="Plug_dom"/>
</dbReference>
<dbReference type="GO" id="GO:0009279">
    <property type="term" value="C:cell outer membrane"/>
    <property type="evidence" value="ECO:0007669"/>
    <property type="project" value="UniProtKB-SubCell"/>
</dbReference>
<evidence type="ECO:0000256" key="6">
    <source>
        <dbReference type="ARBA" id="ARBA00023077"/>
    </source>
</evidence>
<keyword evidence="13" id="KW-1185">Reference proteome</keyword>
<evidence type="ECO:0000256" key="2">
    <source>
        <dbReference type="ARBA" id="ARBA00009810"/>
    </source>
</evidence>
<dbReference type="Pfam" id="PF07715">
    <property type="entry name" value="Plug"/>
    <property type="match status" value="1"/>
</dbReference>
<gene>
    <name evidence="12" type="ORF">A4W93_14085</name>
</gene>
<dbReference type="AlphaFoldDB" id="A0A1W6L9M7"/>
<sequence>MQRSAISLAVLALWANASAAQNEVTLEKVQVTGSNISRVENETATPTLVLTRKDIERTGLATVKEVLDSLVGTSQLPTGSNRTLSDITSGASYAAGSSAVSLRHLGPQATLVLLNSRRLAPYAMHDDPTMVTDVNALPLSAVERIEVLRNGGSAVYGSDAIAGVINIITKQNFTGLTLRASHEQSTEAQDFRASTAGLTAGFGDLAEDGFNVMMNVEFYKRSSVMWSDVMTKLDPAIPNYFPSFGSPSTYSYPGNIIEAGGAIAGCPAAQTIDGLCMYDRYSRLEAQPSSERANLLLNGRINIQPDLQGFGEVMVSSNQTLYTLADPAYGLGGFSSWFDPSTGATRQFYERGLPKEHPLNPTGIDEVDFRYRFSDANSQQKVDSKAYRVLGGLRGLHRGFDWEGAAGVMGSTVVNDTRGAYSDSAFKTLIGDYNLAHDPLFFNRGYRIGQPNSADVLNALFPVFTHTGRMKQAFVDGKVSGPVSAIQGRPVDIALGFDLRHESLDITPSANLASGDIVGYGVAETHGKRTFGSLFAEVNLPLAETLEMQAAARLDKYPNFDVNLSPKVGLRFVPTKSLLLRGTVEAGFRAPNLVESSTTTLYSYDNNIVDPKRCPQATALATDLRAQANALPEGDPARVPLIARADIVETQECVAGVAAVRGSNTELKPETSLGTTLGMVFEPVDNVQVEIDAWRIQRRDEIGYMTPQSLINSEDGEGAGKVQRVGLTNDRSFSAAEQVMYGVTAGALSGTFGQYQNSAKTLAQGVDIGLRSRSLTSVGAVTTSLQATFLDTFRQYSTANADYGDNLAGRYGYPRWRAYLTTALESGPYSNALRLNFTSGTKLQSDYYDSLYTTEACASYGWTAQDCSVRYQVTLDWAFAWTGIKNMVVGLNVRNLLNTRPPLDLRAIDESGGGIIPQSLSDAYRRTVRLSLEYKFL</sequence>
<dbReference type="InterPro" id="IPR039426">
    <property type="entry name" value="TonB-dep_rcpt-like"/>
</dbReference>
<dbReference type="Pfam" id="PF00593">
    <property type="entry name" value="TonB_dep_Rec_b-barrel"/>
    <property type="match status" value="1"/>
</dbReference>
<keyword evidence="9 10" id="KW-0998">Cell outer membrane</keyword>
<accession>A0A1W6L9M7</accession>
<evidence type="ECO:0000256" key="11">
    <source>
        <dbReference type="RuleBase" id="RU003357"/>
    </source>
</evidence>
<evidence type="ECO:0000256" key="3">
    <source>
        <dbReference type="ARBA" id="ARBA00022448"/>
    </source>
</evidence>
<dbReference type="InterPro" id="IPR036942">
    <property type="entry name" value="Beta-barrel_TonB_sf"/>
</dbReference>
<organism evidence="12 13">
    <name type="scientific">Piscinibacter gummiphilus</name>
    <dbReference type="NCBI Taxonomy" id="946333"/>
    <lineage>
        <taxon>Bacteria</taxon>
        <taxon>Pseudomonadati</taxon>
        <taxon>Pseudomonadota</taxon>
        <taxon>Betaproteobacteria</taxon>
        <taxon>Burkholderiales</taxon>
        <taxon>Sphaerotilaceae</taxon>
        <taxon>Piscinibacter</taxon>
    </lineage>
</organism>
<keyword evidence="6 11" id="KW-0798">TonB box</keyword>
<name>A0A1W6L9M7_9BURK</name>
<comment type="similarity">
    <text evidence="2 10 11">Belongs to the TonB-dependent receptor family.</text>
</comment>
<evidence type="ECO:0000313" key="13">
    <source>
        <dbReference type="Proteomes" id="UP000193427"/>
    </source>
</evidence>
<dbReference type="STRING" id="946333.A4W93_14085"/>
<evidence type="ECO:0000256" key="8">
    <source>
        <dbReference type="ARBA" id="ARBA00023170"/>
    </source>
</evidence>
<evidence type="ECO:0000313" key="12">
    <source>
        <dbReference type="EMBL" id="ARN20936.1"/>
    </source>
</evidence>
<dbReference type="OrthoDB" id="8530571at2"/>